<dbReference type="RefSeq" id="WP_074792684.1">
    <property type="nucleotide sequence ID" value="NZ_FOAD01000002.1"/>
</dbReference>
<reference evidence="1 2" key="1">
    <citation type="submission" date="2016-10" db="EMBL/GenBank/DDBJ databases">
        <authorList>
            <person name="de Groot N.N."/>
        </authorList>
    </citation>
    <scope>NUCLEOTIDE SEQUENCE [LARGE SCALE GENOMIC DNA]</scope>
    <source>
        <strain evidence="1 2">CDM_5</strain>
    </source>
</reference>
<sequence>MAGLNVKVRDIDDDTLYTHKTIQIGSTSIDSPVKALPVGKMRRADTVSDSVRGFNEIYFKTTPDDLRDARKAFKSKQKKKKIQPALNKARRDEINVVFVELATKERVSDKNLLYLIDLLYSTSDILALPLMNTMLNAIKKDGKGVESRYFNRYFENLKRLLRMAIDTNKPVMGIVPALNWDFTNRVANLYLNNGIRAFCIDFNGKTVTAENQLTNTVRPLMRKIRSERIQEDVLIYSINAHRGRSRSGFTGTPANDFMTFGFGFDILGDKHISRNLPPHLFEQAEDETPKFRMFHRDDYVYQDHKYGTDLRQSLPSNTGLDPDRILDRPQDKYRFAALLNGEQQAFESIDLQPAIDEHRVVDHVQKKRGVGDDDLEGMRSTKKAYDGKKNQTVLSSLDDLI</sequence>
<dbReference type="EMBL" id="FOAD01000002">
    <property type="protein sequence ID" value="SEK86443.1"/>
    <property type="molecule type" value="Genomic_DNA"/>
</dbReference>
<gene>
    <name evidence="1" type="ORF">SAMN04488691_10212</name>
</gene>
<evidence type="ECO:0000313" key="1">
    <source>
        <dbReference type="EMBL" id="SEK86443.1"/>
    </source>
</evidence>
<accession>A0A1H7KHS1</accession>
<proteinExistence type="predicted"/>
<dbReference type="OrthoDB" id="275578at2157"/>
<dbReference type="AlphaFoldDB" id="A0A1H7KHS1"/>
<name>A0A1H7KHS1_HALLR</name>
<protein>
    <submittedName>
        <fullName evidence="1">Uncharacterized protein</fullName>
    </submittedName>
</protein>
<dbReference type="Proteomes" id="UP000183894">
    <property type="component" value="Unassembled WGS sequence"/>
</dbReference>
<organism evidence="1 2">
    <name type="scientific">Haloferax larsenii</name>
    <dbReference type="NCBI Taxonomy" id="302484"/>
    <lineage>
        <taxon>Archaea</taxon>
        <taxon>Methanobacteriati</taxon>
        <taxon>Methanobacteriota</taxon>
        <taxon>Stenosarchaea group</taxon>
        <taxon>Halobacteria</taxon>
        <taxon>Halobacteriales</taxon>
        <taxon>Haloferacaceae</taxon>
        <taxon>Haloferax</taxon>
    </lineage>
</organism>
<evidence type="ECO:0000313" key="2">
    <source>
        <dbReference type="Proteomes" id="UP000183894"/>
    </source>
</evidence>